<evidence type="ECO:0000313" key="3">
    <source>
        <dbReference type="Proteomes" id="UP000231019"/>
    </source>
</evidence>
<proteinExistence type="predicted"/>
<evidence type="ECO:0008006" key="4">
    <source>
        <dbReference type="Google" id="ProtNLM"/>
    </source>
</evidence>
<evidence type="ECO:0000313" key="2">
    <source>
        <dbReference type="EMBL" id="PIW18020.1"/>
    </source>
</evidence>
<comment type="caution">
    <text evidence="2">The sequence shown here is derived from an EMBL/GenBank/DDBJ whole genome shotgun (WGS) entry which is preliminary data.</text>
</comment>
<evidence type="ECO:0000256" key="1">
    <source>
        <dbReference type="SAM" id="Coils"/>
    </source>
</evidence>
<organism evidence="2 3">
    <name type="scientific">bacterium (Candidatus Blackallbacteria) CG17_big_fil_post_rev_8_21_14_2_50_48_46</name>
    <dbReference type="NCBI Taxonomy" id="2014261"/>
    <lineage>
        <taxon>Bacteria</taxon>
        <taxon>Candidatus Blackallbacteria</taxon>
    </lineage>
</organism>
<dbReference type="Pfam" id="PF14559">
    <property type="entry name" value="TPR_19"/>
    <property type="match status" value="1"/>
</dbReference>
<name>A0A2M7G7F7_9BACT</name>
<dbReference type="Gene3D" id="1.10.287.1490">
    <property type="match status" value="1"/>
</dbReference>
<keyword evidence="1" id="KW-0175">Coiled coil</keyword>
<gene>
    <name evidence="2" type="ORF">COW36_06665</name>
</gene>
<dbReference type="EMBL" id="PFFQ01000016">
    <property type="protein sequence ID" value="PIW18020.1"/>
    <property type="molecule type" value="Genomic_DNA"/>
</dbReference>
<dbReference type="Proteomes" id="UP000231019">
    <property type="component" value="Unassembled WGS sequence"/>
</dbReference>
<reference evidence="2 3" key="1">
    <citation type="submission" date="2017-09" db="EMBL/GenBank/DDBJ databases">
        <title>Depth-based differentiation of microbial function through sediment-hosted aquifers and enrichment of novel symbionts in the deep terrestrial subsurface.</title>
        <authorList>
            <person name="Probst A.J."/>
            <person name="Ladd B."/>
            <person name="Jarett J.K."/>
            <person name="Geller-Mcgrath D.E."/>
            <person name="Sieber C.M."/>
            <person name="Emerson J.B."/>
            <person name="Anantharaman K."/>
            <person name="Thomas B.C."/>
            <person name="Malmstrom R."/>
            <person name="Stieglmeier M."/>
            <person name="Klingl A."/>
            <person name="Woyke T."/>
            <person name="Ryan C.M."/>
            <person name="Banfield J.F."/>
        </authorList>
    </citation>
    <scope>NUCLEOTIDE SEQUENCE [LARGE SCALE GENOMIC DNA]</scope>
    <source>
        <strain evidence="2">CG17_big_fil_post_rev_8_21_14_2_50_48_46</strain>
    </source>
</reference>
<dbReference type="InterPro" id="IPR011990">
    <property type="entry name" value="TPR-like_helical_dom_sf"/>
</dbReference>
<dbReference type="Gene3D" id="1.25.40.10">
    <property type="entry name" value="Tetratricopeptide repeat domain"/>
    <property type="match status" value="1"/>
</dbReference>
<dbReference type="SUPFAM" id="SSF48452">
    <property type="entry name" value="TPR-like"/>
    <property type="match status" value="1"/>
</dbReference>
<feature type="coiled-coil region" evidence="1">
    <location>
        <begin position="244"/>
        <end position="302"/>
    </location>
</feature>
<sequence length="308" mass="35146">MDFKLLNSAVKTLQNGVGAEHKETSELSAFQGFCCLLLAEQEGFQNRERLKKAADAFGASIQFNRKNPDPYLGLAYLFIWINEPESAAAYLDAAAELAPDHPDLTLLKQWIHPATSRTVAHDVETDGHYELLEHRISDYLFKLNPTHAIPSVDPERYLKLQEQHRFVSDALQTLKAQISDLQGEIDTFDLEIKLDPLYKQLRAFEIALKISQTYLRLRTQIIKNCEEVDRLETQLAHESNAESIKILEAKIEILLDQCDAIADQLDEFDKNGHDISSIEKYYNELCEKIEILQDSVEDTLERLSKGVN</sequence>
<dbReference type="AlphaFoldDB" id="A0A2M7G7F7"/>
<accession>A0A2M7G7F7</accession>
<protein>
    <recommendedName>
        <fullName evidence="4">Tetratricopeptide repeat protein</fullName>
    </recommendedName>
</protein>